<evidence type="ECO:0000259" key="1">
    <source>
        <dbReference type="Pfam" id="PF23212"/>
    </source>
</evidence>
<evidence type="ECO:0000313" key="4">
    <source>
        <dbReference type="Proteomes" id="UP000663637"/>
    </source>
</evidence>
<accession>A0ABX7K8A0</accession>
<dbReference type="InterPro" id="IPR055493">
    <property type="entry name" value="DUF7065"/>
</dbReference>
<dbReference type="EMBL" id="CP061510">
    <property type="protein sequence ID" value="QSB44495.1"/>
    <property type="molecule type" value="Genomic_DNA"/>
</dbReference>
<dbReference type="Pfam" id="PF23213">
    <property type="entry name" value="DUF7065"/>
    <property type="match status" value="1"/>
</dbReference>
<gene>
    <name evidence="3" type="ORF">IDJ81_14555</name>
</gene>
<protein>
    <submittedName>
        <fullName evidence="3">Uncharacterized protein</fullName>
    </submittedName>
</protein>
<dbReference type="Proteomes" id="UP000663637">
    <property type="component" value="Chromosome"/>
</dbReference>
<organism evidence="3 4">
    <name type="scientific">Tsuneonella flava</name>
    <dbReference type="NCBI Taxonomy" id="2055955"/>
    <lineage>
        <taxon>Bacteria</taxon>
        <taxon>Pseudomonadati</taxon>
        <taxon>Pseudomonadota</taxon>
        <taxon>Alphaproteobacteria</taxon>
        <taxon>Sphingomonadales</taxon>
        <taxon>Erythrobacteraceae</taxon>
        <taxon>Tsuneonella</taxon>
    </lineage>
</organism>
<sequence length="330" mass="36914">MTYDETWDRPHQPGEELGWQESDCYWFYDANTGVGGYQRIGQKPNAGTGQVTLFVFDKNGERYTVNDAFERDRPIGAEDRWEDGHQVESHRADALGDGRMRFRWDEPGSSADIEFYESFHTPRGWSKSSHEAKFMEAMNPGGHLEVSGRIKGQIRIGDRDYTIDALAHRDRSWGFRDFAHFDYRRFRMFSGTVGPELSFATFVCDTANGRTVSGFVVRDGVDEDIADLRVLVTIDADGLTSMGGTAVITLQSGEKLTLPYRPVQAYLTRFPANNGFLVDTISEVDYAGKTGFCDSIHNNNPARGTHMPDQSDTDIVAVDLGLSPSASYAI</sequence>
<dbReference type="InterPro" id="IPR055492">
    <property type="entry name" value="DUF7064"/>
</dbReference>
<name>A0ABX7K8A0_9SPHN</name>
<reference evidence="3 4" key="1">
    <citation type="submission" date="2020-09" db="EMBL/GenBank/DDBJ databases">
        <title>Complete genome sequence of altererythrobacter flavus SS-21NJ, isolated from Dongying oil sludge in Shandong province.</title>
        <authorList>
            <person name="Sun S."/>
            <person name="Zhang Z."/>
        </authorList>
    </citation>
    <scope>NUCLEOTIDE SEQUENCE [LARGE SCALE GENOMIC DNA]</scope>
    <source>
        <strain evidence="3 4">SS-21NJ</strain>
    </source>
</reference>
<proteinExistence type="predicted"/>
<feature type="domain" description="DUF7064" evidence="1">
    <location>
        <begin position="186"/>
        <end position="301"/>
    </location>
</feature>
<evidence type="ECO:0000259" key="2">
    <source>
        <dbReference type="Pfam" id="PF23213"/>
    </source>
</evidence>
<evidence type="ECO:0000313" key="3">
    <source>
        <dbReference type="EMBL" id="QSB44495.1"/>
    </source>
</evidence>
<dbReference type="RefSeq" id="WP_205442155.1">
    <property type="nucleotide sequence ID" value="NZ_CP061510.1"/>
</dbReference>
<dbReference type="Pfam" id="PF23212">
    <property type="entry name" value="DUF7064"/>
    <property type="match status" value="1"/>
</dbReference>
<keyword evidence="4" id="KW-1185">Reference proteome</keyword>
<feature type="domain" description="DUF7065" evidence="2">
    <location>
        <begin position="4"/>
        <end position="176"/>
    </location>
</feature>